<evidence type="ECO:0000256" key="1">
    <source>
        <dbReference type="SAM" id="MobiDB-lite"/>
    </source>
</evidence>
<feature type="region of interest" description="Disordered" evidence="1">
    <location>
        <begin position="129"/>
        <end position="159"/>
    </location>
</feature>
<sequence>MTLICILIWTLLCCCFTESRGQVTVTQPGKVTSDRDRSVSIKCTTSQHVYGTSYLYWTGEASTGEVRKGLTAGIARAKATYAQKILYHQRPLAHVEGHQKHHTLQHQGCPRDSSLSNVLNRFYAHFEDPDTLPSTRLTPPRGDMPLSVITASEKDPPGN</sequence>
<dbReference type="InterPro" id="IPR013783">
    <property type="entry name" value="Ig-like_fold"/>
</dbReference>
<organism evidence="3 4">
    <name type="scientific">Goodea atripinnis</name>
    <dbReference type="NCBI Taxonomy" id="208336"/>
    <lineage>
        <taxon>Eukaryota</taxon>
        <taxon>Metazoa</taxon>
        <taxon>Chordata</taxon>
        <taxon>Craniata</taxon>
        <taxon>Vertebrata</taxon>
        <taxon>Euteleostomi</taxon>
        <taxon>Actinopterygii</taxon>
        <taxon>Neopterygii</taxon>
        <taxon>Teleostei</taxon>
        <taxon>Neoteleostei</taxon>
        <taxon>Acanthomorphata</taxon>
        <taxon>Ovalentaria</taxon>
        <taxon>Atherinomorphae</taxon>
        <taxon>Cyprinodontiformes</taxon>
        <taxon>Goodeidae</taxon>
        <taxon>Goodea</taxon>
    </lineage>
</organism>
<dbReference type="Proteomes" id="UP001476798">
    <property type="component" value="Unassembled WGS sequence"/>
</dbReference>
<name>A0ABV0NWJ9_9TELE</name>
<evidence type="ECO:0000256" key="2">
    <source>
        <dbReference type="SAM" id="SignalP"/>
    </source>
</evidence>
<feature type="signal peptide" evidence="2">
    <location>
        <begin position="1"/>
        <end position="21"/>
    </location>
</feature>
<proteinExistence type="predicted"/>
<evidence type="ECO:0000313" key="4">
    <source>
        <dbReference type="Proteomes" id="UP001476798"/>
    </source>
</evidence>
<dbReference type="Gene3D" id="2.60.40.10">
    <property type="entry name" value="Immunoglobulins"/>
    <property type="match status" value="1"/>
</dbReference>
<dbReference type="EMBL" id="JAHRIO010051121">
    <property type="protein sequence ID" value="MEQ2175184.1"/>
    <property type="molecule type" value="Genomic_DNA"/>
</dbReference>
<keyword evidence="2" id="KW-0732">Signal</keyword>
<reference evidence="3 4" key="1">
    <citation type="submission" date="2021-06" db="EMBL/GenBank/DDBJ databases">
        <authorList>
            <person name="Palmer J.M."/>
        </authorList>
    </citation>
    <scope>NUCLEOTIDE SEQUENCE [LARGE SCALE GENOMIC DNA]</scope>
    <source>
        <strain evidence="3 4">GA_2019</strain>
        <tissue evidence="3">Muscle</tissue>
    </source>
</reference>
<evidence type="ECO:0000313" key="3">
    <source>
        <dbReference type="EMBL" id="MEQ2175184.1"/>
    </source>
</evidence>
<comment type="caution">
    <text evidence="3">The sequence shown here is derived from an EMBL/GenBank/DDBJ whole genome shotgun (WGS) entry which is preliminary data.</text>
</comment>
<protein>
    <recommendedName>
        <fullName evidence="5">Ig-like domain-containing protein</fullName>
    </recommendedName>
</protein>
<accession>A0ABV0NWJ9</accession>
<keyword evidence="4" id="KW-1185">Reference proteome</keyword>
<gene>
    <name evidence="3" type="ORF">GOODEAATRI_015470</name>
</gene>
<feature type="chain" id="PRO_5045453256" description="Ig-like domain-containing protein" evidence="2">
    <location>
        <begin position="22"/>
        <end position="159"/>
    </location>
</feature>
<evidence type="ECO:0008006" key="5">
    <source>
        <dbReference type="Google" id="ProtNLM"/>
    </source>
</evidence>